<evidence type="ECO:0000313" key="2">
    <source>
        <dbReference type="EMBL" id="MDM7856501.1"/>
    </source>
</evidence>
<sequence>MSPATRPDDVPGRVGRLGPSARPGAGERHHPASGVPVLRSWRGWIRTEDRDSYRAYLERTGLREYRETPGNLAAALLYRDLDGGRTEVRTISLWSSRADITAFAGEDIGAAVFYPEDDRYLVQRETRVAHLDVAWAEPAAGPEASSGLARPTDGRPDA</sequence>
<reference evidence="2 3" key="1">
    <citation type="submission" date="2023-06" db="EMBL/GenBank/DDBJ databases">
        <title>Cellulomonas sp. MW4 Whole genome sequence.</title>
        <authorList>
            <person name="Park S."/>
        </authorList>
    </citation>
    <scope>NUCLEOTIDE SEQUENCE [LARGE SCALE GENOMIC DNA]</scope>
    <source>
        <strain evidence="2 3">MW4</strain>
    </source>
</reference>
<evidence type="ECO:0008006" key="4">
    <source>
        <dbReference type="Google" id="ProtNLM"/>
    </source>
</evidence>
<evidence type="ECO:0000313" key="3">
    <source>
        <dbReference type="Proteomes" id="UP001529338"/>
    </source>
</evidence>
<dbReference type="Proteomes" id="UP001529338">
    <property type="component" value="Unassembled WGS sequence"/>
</dbReference>
<name>A0ABT7SK16_9CELL</name>
<feature type="compositionally biased region" description="Basic and acidic residues" evidence="1">
    <location>
        <begin position="1"/>
        <end position="11"/>
    </location>
</feature>
<gene>
    <name evidence="2" type="ORF">QRT04_16300</name>
</gene>
<evidence type="ECO:0000256" key="1">
    <source>
        <dbReference type="SAM" id="MobiDB-lite"/>
    </source>
</evidence>
<feature type="region of interest" description="Disordered" evidence="1">
    <location>
        <begin position="139"/>
        <end position="158"/>
    </location>
</feature>
<protein>
    <recommendedName>
        <fullName evidence="4">ABM domain-containing protein</fullName>
    </recommendedName>
</protein>
<organism evidence="2 3">
    <name type="scientific">Cellulomonas alba</name>
    <dbReference type="NCBI Taxonomy" id="3053467"/>
    <lineage>
        <taxon>Bacteria</taxon>
        <taxon>Bacillati</taxon>
        <taxon>Actinomycetota</taxon>
        <taxon>Actinomycetes</taxon>
        <taxon>Micrococcales</taxon>
        <taxon>Cellulomonadaceae</taxon>
        <taxon>Cellulomonas</taxon>
    </lineage>
</organism>
<feature type="region of interest" description="Disordered" evidence="1">
    <location>
        <begin position="1"/>
        <end position="34"/>
    </location>
</feature>
<comment type="caution">
    <text evidence="2">The sequence shown here is derived from an EMBL/GenBank/DDBJ whole genome shotgun (WGS) entry which is preliminary data.</text>
</comment>
<accession>A0ABT7SK16</accession>
<dbReference type="RefSeq" id="WP_289456717.1">
    <property type="nucleotide sequence ID" value="NZ_JAUCGQ010000003.1"/>
</dbReference>
<proteinExistence type="predicted"/>
<dbReference type="EMBL" id="JAUCGQ010000003">
    <property type="protein sequence ID" value="MDM7856501.1"/>
    <property type="molecule type" value="Genomic_DNA"/>
</dbReference>
<keyword evidence="3" id="KW-1185">Reference proteome</keyword>